<accession>A0A0F9RAF1</accession>
<name>A0A0F9RAF1_9ZZZZ</name>
<organism evidence="1">
    <name type="scientific">marine sediment metagenome</name>
    <dbReference type="NCBI Taxonomy" id="412755"/>
    <lineage>
        <taxon>unclassified sequences</taxon>
        <taxon>metagenomes</taxon>
        <taxon>ecological metagenomes</taxon>
    </lineage>
</organism>
<comment type="caution">
    <text evidence="1">The sequence shown here is derived from an EMBL/GenBank/DDBJ whole genome shotgun (WGS) entry which is preliminary data.</text>
</comment>
<protein>
    <submittedName>
        <fullName evidence="1">Uncharacterized protein</fullName>
    </submittedName>
</protein>
<dbReference type="AlphaFoldDB" id="A0A0F9RAF1"/>
<dbReference type="EMBL" id="LAZR01003080">
    <property type="protein sequence ID" value="KKN22226.1"/>
    <property type="molecule type" value="Genomic_DNA"/>
</dbReference>
<gene>
    <name evidence="1" type="ORF">LCGC14_0917270</name>
</gene>
<evidence type="ECO:0000313" key="1">
    <source>
        <dbReference type="EMBL" id="KKN22226.1"/>
    </source>
</evidence>
<reference evidence="1" key="1">
    <citation type="journal article" date="2015" name="Nature">
        <title>Complex archaea that bridge the gap between prokaryotes and eukaryotes.</title>
        <authorList>
            <person name="Spang A."/>
            <person name="Saw J.H."/>
            <person name="Jorgensen S.L."/>
            <person name="Zaremba-Niedzwiedzka K."/>
            <person name="Martijn J."/>
            <person name="Lind A.E."/>
            <person name="van Eijk R."/>
            <person name="Schleper C."/>
            <person name="Guy L."/>
            <person name="Ettema T.J."/>
        </authorList>
    </citation>
    <scope>NUCLEOTIDE SEQUENCE</scope>
</reference>
<proteinExistence type="predicted"/>
<sequence>MTKIEALENEIELLHDLCRHYAKDIMEIHEWQKAVVEFLDNLNKGISEWSEFQTMEVADLKLKDLADRRNWTLKSLIKDIETLQGKTEYLFIKSQEKFTKKLPEQQLSKGIEI</sequence>